<accession>A0A9P1MUL0</accession>
<proteinExistence type="predicted"/>
<evidence type="ECO:0000313" key="2">
    <source>
        <dbReference type="EMBL" id="CAI5440272.1"/>
    </source>
</evidence>
<sequence length="48" mass="5392">MTSSRDYLPCHKSVDGQFPLFVDSEDDLRDLKQPPPPKKGTQFVGAQD</sequence>
<dbReference type="AlphaFoldDB" id="A0A9P1MUL0"/>
<reference evidence="2" key="1">
    <citation type="submission" date="2022-11" db="EMBL/GenBank/DDBJ databases">
        <authorList>
            <person name="Kikuchi T."/>
        </authorList>
    </citation>
    <scope>NUCLEOTIDE SEQUENCE</scope>
    <source>
        <strain evidence="2">PS1010</strain>
    </source>
</reference>
<comment type="caution">
    <text evidence="2">The sequence shown here is derived from an EMBL/GenBank/DDBJ whole genome shotgun (WGS) entry which is preliminary data.</text>
</comment>
<evidence type="ECO:0000256" key="1">
    <source>
        <dbReference type="SAM" id="MobiDB-lite"/>
    </source>
</evidence>
<evidence type="ECO:0000313" key="3">
    <source>
        <dbReference type="Proteomes" id="UP001152747"/>
    </source>
</evidence>
<organism evidence="2 3">
    <name type="scientific">Caenorhabditis angaria</name>
    <dbReference type="NCBI Taxonomy" id="860376"/>
    <lineage>
        <taxon>Eukaryota</taxon>
        <taxon>Metazoa</taxon>
        <taxon>Ecdysozoa</taxon>
        <taxon>Nematoda</taxon>
        <taxon>Chromadorea</taxon>
        <taxon>Rhabditida</taxon>
        <taxon>Rhabditina</taxon>
        <taxon>Rhabditomorpha</taxon>
        <taxon>Rhabditoidea</taxon>
        <taxon>Rhabditidae</taxon>
        <taxon>Peloderinae</taxon>
        <taxon>Caenorhabditis</taxon>
    </lineage>
</organism>
<gene>
    <name evidence="2" type="ORF">CAMP_LOCUS2909</name>
</gene>
<feature type="region of interest" description="Disordered" evidence="1">
    <location>
        <begin position="26"/>
        <end position="48"/>
    </location>
</feature>
<dbReference type="Proteomes" id="UP001152747">
    <property type="component" value="Unassembled WGS sequence"/>
</dbReference>
<keyword evidence="3" id="KW-1185">Reference proteome</keyword>
<dbReference type="EMBL" id="CANHGI010000001">
    <property type="protein sequence ID" value="CAI5440272.1"/>
    <property type="molecule type" value="Genomic_DNA"/>
</dbReference>
<name>A0A9P1MUL0_9PELO</name>
<protein>
    <submittedName>
        <fullName evidence="2">Uncharacterized protein</fullName>
    </submittedName>
</protein>